<comment type="caution">
    <text evidence="1">The sequence shown here is derived from an EMBL/GenBank/DDBJ whole genome shotgun (WGS) entry which is preliminary data.</text>
</comment>
<name>A0A5B7FQ13_PORTR</name>
<dbReference type="EMBL" id="VSRR010007794">
    <property type="protein sequence ID" value="MPC47545.1"/>
    <property type="molecule type" value="Genomic_DNA"/>
</dbReference>
<evidence type="ECO:0000313" key="1">
    <source>
        <dbReference type="EMBL" id="MPC47545.1"/>
    </source>
</evidence>
<dbReference type="AlphaFoldDB" id="A0A5B7FQ13"/>
<evidence type="ECO:0000313" key="2">
    <source>
        <dbReference type="Proteomes" id="UP000324222"/>
    </source>
</evidence>
<organism evidence="1 2">
    <name type="scientific">Portunus trituberculatus</name>
    <name type="common">Swimming crab</name>
    <name type="synonym">Neptunus trituberculatus</name>
    <dbReference type="NCBI Taxonomy" id="210409"/>
    <lineage>
        <taxon>Eukaryota</taxon>
        <taxon>Metazoa</taxon>
        <taxon>Ecdysozoa</taxon>
        <taxon>Arthropoda</taxon>
        <taxon>Crustacea</taxon>
        <taxon>Multicrustacea</taxon>
        <taxon>Malacostraca</taxon>
        <taxon>Eumalacostraca</taxon>
        <taxon>Eucarida</taxon>
        <taxon>Decapoda</taxon>
        <taxon>Pleocyemata</taxon>
        <taxon>Brachyura</taxon>
        <taxon>Eubrachyura</taxon>
        <taxon>Portunoidea</taxon>
        <taxon>Portunidae</taxon>
        <taxon>Portuninae</taxon>
        <taxon>Portunus</taxon>
    </lineage>
</organism>
<accession>A0A5B7FQ13</accession>
<dbReference type="Proteomes" id="UP000324222">
    <property type="component" value="Unassembled WGS sequence"/>
</dbReference>
<sequence length="93" mass="10737">MSQYSKVPPPLINILSTHPYLLFLLKYVTDVNAALCRLCIDFGSHRCLRHDDLLFDFLIPVSQLLTEERHSEPLSTTYPWNNELFRVVAESSS</sequence>
<proteinExistence type="predicted"/>
<protein>
    <submittedName>
        <fullName evidence="1">Uncharacterized protein</fullName>
    </submittedName>
</protein>
<reference evidence="1 2" key="1">
    <citation type="submission" date="2019-05" db="EMBL/GenBank/DDBJ databases">
        <title>Another draft genome of Portunus trituberculatus and its Hox gene families provides insights of decapod evolution.</title>
        <authorList>
            <person name="Jeong J.-H."/>
            <person name="Song I."/>
            <person name="Kim S."/>
            <person name="Choi T."/>
            <person name="Kim D."/>
            <person name="Ryu S."/>
            <person name="Kim W."/>
        </authorList>
    </citation>
    <scope>NUCLEOTIDE SEQUENCE [LARGE SCALE GENOMIC DNA]</scope>
    <source>
        <tissue evidence="1">Muscle</tissue>
    </source>
</reference>
<gene>
    <name evidence="1" type="ORF">E2C01_041294</name>
</gene>
<keyword evidence="2" id="KW-1185">Reference proteome</keyword>